<evidence type="ECO:0000313" key="2">
    <source>
        <dbReference type="Proteomes" id="UP000240996"/>
    </source>
</evidence>
<keyword evidence="2" id="KW-1185">Reference proteome</keyword>
<evidence type="ECO:0008006" key="3">
    <source>
        <dbReference type="Google" id="ProtNLM"/>
    </source>
</evidence>
<accession>A0A2T4YRT3</accession>
<dbReference type="AlphaFoldDB" id="A0A2T4YRT3"/>
<sequence>MSSEPTPEPRARGRVIPLGQNKAGHGRVTPALGATAEAKADMPATMTRACARRATRDPRWPHIAAALADLRERHRHAVRIVDADCACGTLLIETVRYARALGFTAIEGQGVADAPALIGRARAAAARLHDPAIGLDFEVGGLAQALAREADFSADIVLCHDQDGGIARLLAAAGTLVIGDPVATRVRRQAA</sequence>
<evidence type="ECO:0000313" key="1">
    <source>
        <dbReference type="EMBL" id="PTM46224.1"/>
    </source>
</evidence>
<protein>
    <recommendedName>
        <fullName evidence="3">Methyltransferase family protein</fullName>
    </recommendedName>
</protein>
<name>A0A2T4YRT3_9SPHN</name>
<organism evidence="1 2">
    <name type="scientific">Sphingomonas aerolata</name>
    <dbReference type="NCBI Taxonomy" id="185951"/>
    <lineage>
        <taxon>Bacteria</taxon>
        <taxon>Pseudomonadati</taxon>
        <taxon>Pseudomonadota</taxon>
        <taxon>Alphaproteobacteria</taxon>
        <taxon>Sphingomonadales</taxon>
        <taxon>Sphingomonadaceae</taxon>
        <taxon>Sphingomonas</taxon>
    </lineage>
</organism>
<dbReference type="RefSeq" id="WP_244180664.1">
    <property type="nucleotide sequence ID" value="NZ_PZZN01000002.1"/>
</dbReference>
<gene>
    <name evidence="1" type="ORF">C8J24_2464</name>
</gene>
<comment type="caution">
    <text evidence="1">The sequence shown here is derived from an EMBL/GenBank/DDBJ whole genome shotgun (WGS) entry which is preliminary data.</text>
</comment>
<proteinExistence type="predicted"/>
<dbReference type="EMBL" id="PZZN01000002">
    <property type="protein sequence ID" value="PTM46224.1"/>
    <property type="molecule type" value="Genomic_DNA"/>
</dbReference>
<reference evidence="1 2" key="1">
    <citation type="submission" date="2018-04" db="EMBL/GenBank/DDBJ databases">
        <title>Genomic Encyclopedia of Type Strains, Phase III (KMG-III): the genomes of soil and plant-associated and newly described type strains.</title>
        <authorList>
            <person name="Whitman W."/>
        </authorList>
    </citation>
    <scope>NUCLEOTIDE SEQUENCE [LARGE SCALE GENOMIC DNA]</scope>
    <source>
        <strain evidence="1 2">NW12</strain>
    </source>
</reference>
<dbReference type="Proteomes" id="UP000240996">
    <property type="component" value="Unassembled WGS sequence"/>
</dbReference>